<feature type="domain" description="AAA+ ATPase" evidence="6">
    <location>
        <begin position="412"/>
        <end position="581"/>
    </location>
</feature>
<dbReference type="Pfam" id="PF17871">
    <property type="entry name" value="AAA_lid_9"/>
    <property type="match status" value="1"/>
</dbReference>
<dbReference type="GO" id="GO:0005524">
    <property type="term" value="F:ATP binding"/>
    <property type="evidence" value="ECO:0007669"/>
    <property type="project" value="UniProtKB-KW"/>
</dbReference>
<dbReference type="FunFam" id="3.40.50.300:FF:000010">
    <property type="entry name" value="Chaperone clpB 1, putative"/>
    <property type="match status" value="1"/>
</dbReference>
<evidence type="ECO:0000259" key="6">
    <source>
        <dbReference type="SMART" id="SM00382"/>
    </source>
</evidence>
<dbReference type="InterPro" id="IPR003959">
    <property type="entry name" value="ATPase_AAA_core"/>
</dbReference>
<reference evidence="8" key="1">
    <citation type="journal article" date="2020" name="mSystems">
        <title>Genome- and Community-Level Interaction Insights into Carbon Utilization and Element Cycling Functions of Hydrothermarchaeota in Hydrothermal Sediment.</title>
        <authorList>
            <person name="Zhou Z."/>
            <person name="Liu Y."/>
            <person name="Xu W."/>
            <person name="Pan J."/>
            <person name="Luo Z.H."/>
            <person name="Li M."/>
        </authorList>
    </citation>
    <scope>NUCLEOTIDE SEQUENCE [LARGE SCALE GENOMIC DNA]</scope>
    <source>
        <strain evidence="8">HyVt-365</strain>
    </source>
</reference>
<dbReference type="Gene3D" id="3.40.50.300">
    <property type="entry name" value="P-loop containing nucleotide triphosphate hydrolases"/>
    <property type="match status" value="2"/>
</dbReference>
<dbReference type="Pfam" id="PF10431">
    <property type="entry name" value="ClpB_D2-small"/>
    <property type="match status" value="1"/>
</dbReference>
<dbReference type="FunFam" id="3.40.50.300:FF:000025">
    <property type="entry name" value="ATP-dependent Clp protease subunit"/>
    <property type="match status" value="1"/>
</dbReference>
<dbReference type="GO" id="GO:0034605">
    <property type="term" value="P:cellular response to heat"/>
    <property type="evidence" value="ECO:0007669"/>
    <property type="project" value="TreeGrafter"/>
</dbReference>
<name>A0A7C1NYL3_UNCKA</name>
<dbReference type="Pfam" id="PF00004">
    <property type="entry name" value="AAA"/>
    <property type="match status" value="1"/>
</dbReference>
<organism evidence="8">
    <name type="scientific">candidate division WWE3 bacterium</name>
    <dbReference type="NCBI Taxonomy" id="2053526"/>
    <lineage>
        <taxon>Bacteria</taxon>
        <taxon>Katanobacteria</taxon>
    </lineage>
</organism>
<keyword evidence="3 5" id="KW-0067">ATP-binding</keyword>
<sequence>MICQNCGKRQAVFQTQQLVDGHPNIIYLCEVCAEEVRSGGKKSSTLDLYGRDITKLAEEGKLDPVIGRQKEIERVIHILSRRTKNNPVLIGDPGVGKTAIAEGLAQRIVDGSIPETLQGKRIIALDLALMLAGASHRGEFEDRLKKAVDEVVKAKGEIILFIDEMHTIVGAGAAQGAIDAANMLKPPLARGELQCIGATTLDEYRKHVEKDGALERRFQPVKVEEPTPEETLEILKGLRPHYENHHRVRVSDKALEMAVELSSRYISDRFLPDKAIDLLDEASAKKRLDNIVSRPPKLTKISRELKDLRSKPRKTLVEMEHIEELSGALDKETREAGIDLESIPEVTNSDIAKVVAAITGIPVEDLSEDERERLGKLEDRLHERIVGQDDAVSAVSSAIRRARAGLKDPHRPIGSFIFLGPTGVGKTELAKALAEALYGDDELMIRLDMSEYAERHTVSRMVGSPPGYVGYDDAGQLTEAVRRKPFSIILLDEIEKAHPDVFNILLQILEDGRLTDSHGRTVDFKNTILIMTSNIGTSEISQIGVGFGGDKDSQRDFDELKDNLMSQLQKSFRPEFLNRVDEVVVFHPLSQKQVRKIADLLIERSGQLLASQGLKLEASKKARDFLAKKGFDPDMGARPLRRLIQKEIENPVSNGIVSGDYKEGDTVAVDLAGDKLVFKVKKSVRIKV</sequence>
<dbReference type="InterPro" id="IPR003593">
    <property type="entry name" value="AAA+_ATPase"/>
</dbReference>
<dbReference type="GO" id="GO:0016887">
    <property type="term" value="F:ATP hydrolysis activity"/>
    <property type="evidence" value="ECO:0007669"/>
    <property type="project" value="InterPro"/>
</dbReference>
<dbReference type="Gene3D" id="1.10.8.60">
    <property type="match status" value="2"/>
</dbReference>
<dbReference type="SUPFAM" id="SSF52540">
    <property type="entry name" value="P-loop containing nucleoside triphosphate hydrolases"/>
    <property type="match status" value="2"/>
</dbReference>
<dbReference type="AlphaFoldDB" id="A0A7C1NYL3"/>
<dbReference type="InterPro" id="IPR027417">
    <property type="entry name" value="P-loop_NTPase"/>
</dbReference>
<dbReference type="CDD" id="cd19499">
    <property type="entry name" value="RecA-like_ClpB_Hsp104-like"/>
    <property type="match status" value="1"/>
</dbReference>
<dbReference type="PANTHER" id="PTHR11638:SF18">
    <property type="entry name" value="HEAT SHOCK PROTEIN 104"/>
    <property type="match status" value="1"/>
</dbReference>
<keyword evidence="4 5" id="KW-0143">Chaperone</keyword>
<dbReference type="InterPro" id="IPR001270">
    <property type="entry name" value="ClpA/B"/>
</dbReference>
<evidence type="ECO:0000256" key="3">
    <source>
        <dbReference type="ARBA" id="ARBA00022840"/>
    </source>
</evidence>
<protein>
    <submittedName>
        <fullName evidence="8">AAA family ATPase</fullName>
    </submittedName>
</protein>
<dbReference type="InterPro" id="IPR050130">
    <property type="entry name" value="ClpA_ClpB"/>
</dbReference>
<dbReference type="InterPro" id="IPR019489">
    <property type="entry name" value="Clp_ATPase_C"/>
</dbReference>
<dbReference type="PRINTS" id="PR00300">
    <property type="entry name" value="CLPPROTEASEA"/>
</dbReference>
<evidence type="ECO:0000256" key="2">
    <source>
        <dbReference type="ARBA" id="ARBA00022741"/>
    </source>
</evidence>
<dbReference type="EMBL" id="DRHH01000068">
    <property type="protein sequence ID" value="HEB14084.1"/>
    <property type="molecule type" value="Genomic_DNA"/>
</dbReference>
<dbReference type="CDD" id="cd00009">
    <property type="entry name" value="AAA"/>
    <property type="match status" value="1"/>
</dbReference>
<evidence type="ECO:0000256" key="1">
    <source>
        <dbReference type="ARBA" id="ARBA00022737"/>
    </source>
</evidence>
<dbReference type="InterPro" id="IPR028299">
    <property type="entry name" value="ClpA/B_CS2"/>
</dbReference>
<dbReference type="InterPro" id="IPR018368">
    <property type="entry name" value="ClpA/B_CS1"/>
</dbReference>
<keyword evidence="1" id="KW-0677">Repeat</keyword>
<dbReference type="Proteomes" id="UP000885744">
    <property type="component" value="Unassembled WGS sequence"/>
</dbReference>
<dbReference type="Pfam" id="PF07724">
    <property type="entry name" value="AAA_2"/>
    <property type="match status" value="1"/>
</dbReference>
<dbReference type="GO" id="GO:0005737">
    <property type="term" value="C:cytoplasm"/>
    <property type="evidence" value="ECO:0007669"/>
    <property type="project" value="TreeGrafter"/>
</dbReference>
<accession>A0A7C1NYL3</accession>
<dbReference type="SMART" id="SM00382">
    <property type="entry name" value="AAA"/>
    <property type="match status" value="2"/>
</dbReference>
<dbReference type="SMART" id="SM01086">
    <property type="entry name" value="ClpB_D2-small"/>
    <property type="match status" value="1"/>
</dbReference>
<evidence type="ECO:0000256" key="4">
    <source>
        <dbReference type="ARBA" id="ARBA00023186"/>
    </source>
</evidence>
<gene>
    <name evidence="8" type="ORF">ENI09_01605</name>
</gene>
<dbReference type="PANTHER" id="PTHR11638">
    <property type="entry name" value="ATP-DEPENDENT CLP PROTEASE"/>
    <property type="match status" value="1"/>
</dbReference>
<evidence type="ECO:0000256" key="5">
    <source>
        <dbReference type="RuleBase" id="RU004432"/>
    </source>
</evidence>
<dbReference type="PROSITE" id="PS00871">
    <property type="entry name" value="CLPAB_2"/>
    <property type="match status" value="1"/>
</dbReference>
<comment type="similarity">
    <text evidence="5">Belongs to the ClpA/ClpB family.</text>
</comment>
<feature type="domain" description="AAA+ ATPase" evidence="6">
    <location>
        <begin position="83"/>
        <end position="224"/>
    </location>
</feature>
<evidence type="ECO:0000259" key="7">
    <source>
        <dbReference type="SMART" id="SM01086"/>
    </source>
</evidence>
<feature type="domain" description="Clp ATPase C-terminal" evidence="7">
    <location>
        <begin position="589"/>
        <end position="678"/>
    </location>
</feature>
<dbReference type="InterPro" id="IPR041546">
    <property type="entry name" value="ClpA/ClpB_AAA_lid"/>
</dbReference>
<evidence type="ECO:0000313" key="8">
    <source>
        <dbReference type="EMBL" id="HEB14084.1"/>
    </source>
</evidence>
<comment type="caution">
    <text evidence="8">The sequence shown here is derived from an EMBL/GenBank/DDBJ whole genome shotgun (WGS) entry which is preliminary data.</text>
</comment>
<proteinExistence type="inferred from homology"/>
<keyword evidence="2 5" id="KW-0547">Nucleotide-binding</keyword>
<dbReference type="PROSITE" id="PS00870">
    <property type="entry name" value="CLPAB_1"/>
    <property type="match status" value="1"/>
</dbReference>